<evidence type="ECO:0000313" key="2">
    <source>
        <dbReference type="Proteomes" id="UP001054889"/>
    </source>
</evidence>
<reference evidence="1" key="2">
    <citation type="submission" date="2021-12" db="EMBL/GenBank/DDBJ databases">
        <title>Resequencing data analysis of finger millet.</title>
        <authorList>
            <person name="Hatakeyama M."/>
            <person name="Aluri S."/>
            <person name="Balachadran M.T."/>
            <person name="Sivarajan S.R."/>
            <person name="Poveda L."/>
            <person name="Shimizu-Inatsugi R."/>
            <person name="Schlapbach R."/>
            <person name="Sreeman S.M."/>
            <person name="Shimizu K.K."/>
        </authorList>
    </citation>
    <scope>NUCLEOTIDE SEQUENCE</scope>
</reference>
<comment type="caution">
    <text evidence="1">The sequence shown here is derived from an EMBL/GenBank/DDBJ whole genome shotgun (WGS) entry which is preliminary data.</text>
</comment>
<dbReference type="Proteomes" id="UP001054889">
    <property type="component" value="Unassembled WGS sequence"/>
</dbReference>
<proteinExistence type="predicted"/>
<reference evidence="1" key="1">
    <citation type="journal article" date="2018" name="DNA Res.">
        <title>Multiple hybrid de novo genome assembly of finger millet, an orphan allotetraploid crop.</title>
        <authorList>
            <person name="Hatakeyama M."/>
            <person name="Aluri S."/>
            <person name="Balachadran M.T."/>
            <person name="Sivarajan S.R."/>
            <person name="Patrignani A."/>
            <person name="Gruter S."/>
            <person name="Poveda L."/>
            <person name="Shimizu-Inatsugi R."/>
            <person name="Baeten J."/>
            <person name="Francoijs K.J."/>
            <person name="Nataraja K.N."/>
            <person name="Reddy Y.A.N."/>
            <person name="Phadnis S."/>
            <person name="Ravikumar R.L."/>
            <person name="Schlapbach R."/>
            <person name="Sreeman S.M."/>
            <person name="Shimizu K.K."/>
        </authorList>
    </citation>
    <scope>NUCLEOTIDE SEQUENCE</scope>
</reference>
<organism evidence="1 2">
    <name type="scientific">Eleusine coracana subsp. coracana</name>
    <dbReference type="NCBI Taxonomy" id="191504"/>
    <lineage>
        <taxon>Eukaryota</taxon>
        <taxon>Viridiplantae</taxon>
        <taxon>Streptophyta</taxon>
        <taxon>Embryophyta</taxon>
        <taxon>Tracheophyta</taxon>
        <taxon>Spermatophyta</taxon>
        <taxon>Magnoliopsida</taxon>
        <taxon>Liliopsida</taxon>
        <taxon>Poales</taxon>
        <taxon>Poaceae</taxon>
        <taxon>PACMAD clade</taxon>
        <taxon>Chloridoideae</taxon>
        <taxon>Cynodonteae</taxon>
        <taxon>Eleusininae</taxon>
        <taxon>Eleusine</taxon>
    </lineage>
</organism>
<name>A0AAV5DSP2_ELECO</name>
<dbReference type="PANTHER" id="PTHR31264">
    <property type="entry name" value="OS07G0554500 PROTEIN-RELATED"/>
    <property type="match status" value="1"/>
</dbReference>
<dbReference type="AlphaFoldDB" id="A0AAV5DSP2"/>
<accession>A0AAV5DSP2</accession>
<evidence type="ECO:0000313" key="1">
    <source>
        <dbReference type="EMBL" id="GJN13533.1"/>
    </source>
</evidence>
<sequence>MEPILRGPEARALPTLSDHLLEESLVRIDAPADLIRASTACKTFRRLTTDATFLRRYRSLHSPRLLGFVFPGSLDRYLPAEAPHPTRPLASRSPAPLISLSATSLTAGGLAGVTGTLAMAASL</sequence>
<protein>
    <recommendedName>
        <fullName evidence="3">F-box domain-containing protein</fullName>
    </recommendedName>
</protein>
<keyword evidence="2" id="KW-1185">Reference proteome</keyword>
<dbReference type="PANTHER" id="PTHR31264:SF3">
    <property type="entry name" value="OS07G0554100 PROTEIN"/>
    <property type="match status" value="1"/>
</dbReference>
<dbReference type="InterPro" id="IPR036047">
    <property type="entry name" value="F-box-like_dom_sf"/>
</dbReference>
<dbReference type="EMBL" id="BQKI01000071">
    <property type="protein sequence ID" value="GJN13533.1"/>
    <property type="molecule type" value="Genomic_DNA"/>
</dbReference>
<dbReference type="SUPFAM" id="SSF81383">
    <property type="entry name" value="F-box domain"/>
    <property type="match status" value="1"/>
</dbReference>
<evidence type="ECO:0008006" key="3">
    <source>
        <dbReference type="Google" id="ProtNLM"/>
    </source>
</evidence>
<gene>
    <name evidence="1" type="primary">gb00247</name>
    <name evidence="1" type="ORF">PR202_gb00247</name>
</gene>